<gene>
    <name evidence="3" type="ORF">CYJ27_06285</name>
</gene>
<sequence length="72" mass="8371">MDTLIQRINALAAKQKAGELSPEEKVEQAQLRQEYLKIFRGNFKQVLMNTKVVDPKGKDITPYRLKKAKKKR</sequence>
<comment type="caution">
    <text evidence="3">The sequence shown here is derived from an EMBL/GenBank/DDBJ whole genome shotgun (WGS) entry which is preliminary data.</text>
</comment>
<proteinExistence type="inferred from homology"/>
<dbReference type="PANTHER" id="PTHR37300">
    <property type="entry name" value="UPF0291 PROTEIN CBO2609/CLC_2481"/>
    <property type="match status" value="1"/>
</dbReference>
<protein>
    <recommendedName>
        <fullName evidence="2">UPF0291 protein CYJ27_06285</fullName>
    </recommendedName>
</protein>
<dbReference type="Proteomes" id="UP000234775">
    <property type="component" value="Unassembled WGS sequence"/>
</dbReference>
<evidence type="ECO:0000313" key="3">
    <source>
        <dbReference type="EMBL" id="PKY91054.1"/>
    </source>
</evidence>
<dbReference type="InterPro" id="IPR009242">
    <property type="entry name" value="DUF896"/>
</dbReference>
<evidence type="ECO:0000256" key="2">
    <source>
        <dbReference type="HAMAP-Rule" id="MF_01103"/>
    </source>
</evidence>
<reference evidence="3 4" key="1">
    <citation type="submission" date="2017-12" db="EMBL/GenBank/DDBJ databases">
        <title>Phylogenetic diversity of female urinary microbiome.</title>
        <authorList>
            <person name="Thomas-White K."/>
            <person name="Wolfe A.J."/>
        </authorList>
    </citation>
    <scope>NUCLEOTIDE SEQUENCE [LARGE SCALE GENOMIC DNA]</scope>
    <source>
        <strain evidence="3 4">UMB0844</strain>
    </source>
</reference>
<dbReference type="Gene3D" id="1.10.287.540">
    <property type="entry name" value="Helix hairpin bin"/>
    <property type="match status" value="1"/>
</dbReference>
<dbReference type="AlphaFoldDB" id="A0A2I1K605"/>
<evidence type="ECO:0000256" key="1">
    <source>
        <dbReference type="ARBA" id="ARBA00022490"/>
    </source>
</evidence>
<dbReference type="SUPFAM" id="SSF158221">
    <property type="entry name" value="YnzC-like"/>
    <property type="match status" value="1"/>
</dbReference>
<dbReference type="GO" id="GO:0005737">
    <property type="term" value="C:cytoplasm"/>
    <property type="evidence" value="ECO:0007669"/>
    <property type="project" value="UniProtKB-SubCell"/>
</dbReference>
<dbReference type="PANTHER" id="PTHR37300:SF1">
    <property type="entry name" value="UPF0291 PROTEIN YNZC"/>
    <property type="match status" value="1"/>
</dbReference>
<name>A0A2I1K605_9LACT</name>
<evidence type="ECO:0000313" key="4">
    <source>
        <dbReference type="Proteomes" id="UP000234775"/>
    </source>
</evidence>
<accession>A0A2I1K605</accession>
<comment type="subcellular location">
    <subcellularLocation>
        <location evidence="2">Cytoplasm</location>
    </subcellularLocation>
</comment>
<dbReference type="Pfam" id="PF05979">
    <property type="entry name" value="DUF896"/>
    <property type="match status" value="1"/>
</dbReference>
<keyword evidence="1 2" id="KW-0963">Cytoplasm</keyword>
<organism evidence="3 4">
    <name type="scientific">Aerococcus christensenii</name>
    <dbReference type="NCBI Taxonomy" id="87541"/>
    <lineage>
        <taxon>Bacteria</taxon>
        <taxon>Bacillati</taxon>
        <taxon>Bacillota</taxon>
        <taxon>Bacilli</taxon>
        <taxon>Lactobacillales</taxon>
        <taxon>Aerococcaceae</taxon>
        <taxon>Aerococcus</taxon>
    </lineage>
</organism>
<keyword evidence="4" id="KW-1185">Reference proteome</keyword>
<comment type="similarity">
    <text evidence="2">Belongs to the UPF0291 family.</text>
</comment>
<dbReference type="EMBL" id="PKGZ01000005">
    <property type="protein sequence ID" value="PKY91054.1"/>
    <property type="molecule type" value="Genomic_DNA"/>
</dbReference>
<dbReference type="RefSeq" id="WP_101660555.1">
    <property type="nucleotide sequence ID" value="NZ_PKGZ01000005.1"/>
</dbReference>
<dbReference type="HAMAP" id="MF_01103">
    <property type="entry name" value="UPF0291"/>
    <property type="match status" value="1"/>
</dbReference>